<evidence type="ECO:0000313" key="6">
    <source>
        <dbReference type="EMBL" id="MBD2860734.1"/>
    </source>
</evidence>
<dbReference type="GO" id="GO:0005737">
    <property type="term" value="C:cytoplasm"/>
    <property type="evidence" value="ECO:0007669"/>
    <property type="project" value="TreeGrafter"/>
</dbReference>
<dbReference type="EMBL" id="JACXJA010000003">
    <property type="protein sequence ID" value="MBD2860734.1"/>
    <property type="molecule type" value="Genomic_DNA"/>
</dbReference>
<evidence type="ECO:0000256" key="2">
    <source>
        <dbReference type="ARBA" id="ARBA00022679"/>
    </source>
</evidence>
<dbReference type="Pfam" id="PF00551">
    <property type="entry name" value="Formyl_trans_N"/>
    <property type="match status" value="1"/>
</dbReference>
<evidence type="ECO:0000256" key="4">
    <source>
        <dbReference type="HAMAP-Rule" id="MF_01930"/>
    </source>
</evidence>
<keyword evidence="3 4" id="KW-0658">Purine biosynthesis</keyword>
<feature type="binding site" evidence="4">
    <location>
        <position position="109"/>
    </location>
    <ligand>
        <name>(6R)-10-formyltetrahydrofolate</name>
        <dbReference type="ChEBI" id="CHEBI:195366"/>
    </ligand>
</feature>
<evidence type="ECO:0000256" key="1">
    <source>
        <dbReference type="ARBA" id="ARBA00005054"/>
    </source>
</evidence>
<proteinExistence type="inferred from homology"/>
<dbReference type="AlphaFoldDB" id="A0A927GYR9"/>
<dbReference type="PANTHER" id="PTHR43369">
    <property type="entry name" value="PHOSPHORIBOSYLGLYCINAMIDE FORMYLTRANSFERASE"/>
    <property type="match status" value="1"/>
</dbReference>
<comment type="pathway">
    <text evidence="1 4">Purine metabolism; IMP biosynthesis via de novo pathway; N(2)-formyl-N(1)-(5-phospho-D-ribosyl)glycinamide from N(1)-(5-phospho-D-ribosyl)glycinamide (10-formyl THF route): step 1/1.</text>
</comment>
<comment type="function">
    <text evidence="4">Catalyzes the transfer of a formyl group from 10-formyltetrahydrofolate to 5-phospho-ribosyl-glycinamide (GAR), producing 5-phospho-ribosyl-N-formylglycinamide (FGAR) and tetrahydrofolate.</text>
</comment>
<evidence type="ECO:0000313" key="7">
    <source>
        <dbReference type="Proteomes" id="UP000639396"/>
    </source>
</evidence>
<comment type="similarity">
    <text evidence="4">Belongs to the GART family.</text>
</comment>
<dbReference type="GO" id="GO:0006189">
    <property type="term" value="P:'de novo' IMP biosynthetic process"/>
    <property type="evidence" value="ECO:0007669"/>
    <property type="project" value="UniProtKB-UniRule"/>
</dbReference>
<comment type="catalytic activity">
    <reaction evidence="4">
        <text>N(1)-(5-phospho-beta-D-ribosyl)glycinamide + (6R)-10-formyltetrahydrofolate = N(2)-formyl-N(1)-(5-phospho-beta-D-ribosyl)glycinamide + (6S)-5,6,7,8-tetrahydrofolate + H(+)</text>
        <dbReference type="Rhea" id="RHEA:15053"/>
        <dbReference type="ChEBI" id="CHEBI:15378"/>
        <dbReference type="ChEBI" id="CHEBI:57453"/>
        <dbReference type="ChEBI" id="CHEBI:143788"/>
        <dbReference type="ChEBI" id="CHEBI:147286"/>
        <dbReference type="ChEBI" id="CHEBI:195366"/>
        <dbReference type="EC" id="2.1.2.2"/>
    </reaction>
</comment>
<dbReference type="InterPro" id="IPR002376">
    <property type="entry name" value="Formyl_transf_N"/>
</dbReference>
<dbReference type="RefSeq" id="WP_190924137.1">
    <property type="nucleotide sequence ID" value="NZ_JACXJA010000003.1"/>
</dbReference>
<organism evidence="6 7">
    <name type="scientific">Paenibacillus oceani</name>
    <dbReference type="NCBI Taxonomy" id="2772510"/>
    <lineage>
        <taxon>Bacteria</taxon>
        <taxon>Bacillati</taxon>
        <taxon>Bacillota</taxon>
        <taxon>Bacilli</taxon>
        <taxon>Bacillales</taxon>
        <taxon>Paenibacillaceae</taxon>
        <taxon>Paenibacillus</taxon>
    </lineage>
</organism>
<dbReference type="Gene3D" id="3.40.50.170">
    <property type="entry name" value="Formyl transferase, N-terminal domain"/>
    <property type="match status" value="1"/>
</dbReference>
<dbReference type="PANTHER" id="PTHR43369:SF2">
    <property type="entry name" value="PHOSPHORIBOSYLGLYCINAMIDE FORMYLTRANSFERASE"/>
    <property type="match status" value="1"/>
</dbReference>
<gene>
    <name evidence="4" type="primary">purN</name>
    <name evidence="6" type="ORF">IDH45_01885</name>
</gene>
<keyword evidence="7" id="KW-1185">Reference proteome</keyword>
<feature type="binding site" evidence="4">
    <location>
        <position position="68"/>
    </location>
    <ligand>
        <name>(6R)-10-formyltetrahydrofolate</name>
        <dbReference type="ChEBI" id="CHEBI:195366"/>
    </ligand>
</feature>
<feature type="binding site" evidence="4">
    <location>
        <begin position="14"/>
        <end position="16"/>
    </location>
    <ligand>
        <name>N(1)-(5-phospho-beta-D-ribosyl)glycinamide</name>
        <dbReference type="ChEBI" id="CHEBI:143788"/>
    </ligand>
</feature>
<dbReference type="InterPro" id="IPR004607">
    <property type="entry name" value="GART"/>
</dbReference>
<dbReference type="SUPFAM" id="SSF53328">
    <property type="entry name" value="Formyltransferase"/>
    <property type="match status" value="1"/>
</dbReference>
<dbReference type="CDD" id="cd08645">
    <property type="entry name" value="FMT_core_GART"/>
    <property type="match status" value="1"/>
</dbReference>
<evidence type="ECO:0000256" key="3">
    <source>
        <dbReference type="ARBA" id="ARBA00022755"/>
    </source>
</evidence>
<dbReference type="NCBIfam" id="TIGR00639">
    <property type="entry name" value="PurN"/>
    <property type="match status" value="1"/>
</dbReference>
<comment type="caution">
    <text evidence="6">The sequence shown here is derived from an EMBL/GenBank/DDBJ whole genome shotgun (WGS) entry which is preliminary data.</text>
</comment>
<dbReference type="InterPro" id="IPR036477">
    <property type="entry name" value="Formyl_transf_N_sf"/>
</dbReference>
<sequence length="204" mass="21337">MPKLNIAVFASHGGSNAQAIIDAAAAGRLDAAVKAVISNNSQSGVLERAKQAGIPGFHLSSKAYPEPKALDRAILDTLIAQDVNLIALAGYMKKLGPQTLAAYAGRIVNIHPSLLPKFGGHGMYGHRVHEAVLAAGETETGVTMHLVDGEYDEGPVLAQSVVPVEPGDSVETLAARVLHREHSFYVETLGRIAAGEIVLPPLNG</sequence>
<name>A0A927GYR9_9BACL</name>
<dbReference type="HAMAP" id="MF_01930">
    <property type="entry name" value="PurN"/>
    <property type="match status" value="1"/>
</dbReference>
<dbReference type="GO" id="GO:0004644">
    <property type="term" value="F:phosphoribosylglycinamide formyltransferase activity"/>
    <property type="evidence" value="ECO:0007669"/>
    <property type="project" value="UniProtKB-UniRule"/>
</dbReference>
<comment type="caution">
    <text evidence="4">Lacks conserved residue(s) required for the propagation of feature annotation.</text>
</comment>
<reference evidence="6" key="1">
    <citation type="submission" date="2020-09" db="EMBL/GenBank/DDBJ databases">
        <title>A novel bacterium of genus Paenibacillus, isolated from South China Sea.</title>
        <authorList>
            <person name="Huang H."/>
            <person name="Mo K."/>
            <person name="Hu Y."/>
        </authorList>
    </citation>
    <scope>NUCLEOTIDE SEQUENCE</scope>
    <source>
        <strain evidence="6">IB182363</strain>
    </source>
</reference>
<feature type="site" description="Raises pKa of active site His" evidence="4">
    <location>
        <position position="152"/>
    </location>
</feature>
<feature type="active site" description="Proton donor" evidence="4">
    <location>
        <position position="111"/>
    </location>
</feature>
<dbReference type="Proteomes" id="UP000639396">
    <property type="component" value="Unassembled WGS sequence"/>
</dbReference>
<protein>
    <recommendedName>
        <fullName evidence="4">Phosphoribosylglycinamide formyltransferase</fullName>
        <ecNumber evidence="4">2.1.2.2</ecNumber>
    </recommendedName>
    <alternativeName>
        <fullName evidence="4">5'-phosphoribosylglycinamide transformylase</fullName>
    </alternativeName>
    <alternativeName>
        <fullName evidence="4">GAR transformylase</fullName>
        <shortName evidence="4">GART</shortName>
    </alternativeName>
</protein>
<accession>A0A927GYR9</accession>
<feature type="domain" description="Formyl transferase N-terminal" evidence="5">
    <location>
        <begin position="5"/>
        <end position="189"/>
    </location>
</feature>
<evidence type="ECO:0000259" key="5">
    <source>
        <dbReference type="Pfam" id="PF00551"/>
    </source>
</evidence>
<keyword evidence="2 4" id="KW-0808">Transferase</keyword>
<dbReference type="EC" id="2.1.2.2" evidence="4"/>